<feature type="domain" description="Glycosyltransferase subfamily 4-like N-terminal" evidence="2">
    <location>
        <begin position="51"/>
        <end position="184"/>
    </location>
</feature>
<dbReference type="SUPFAM" id="SSF53756">
    <property type="entry name" value="UDP-Glycosyltransferase/glycogen phosphorylase"/>
    <property type="match status" value="1"/>
</dbReference>
<accession>A0A5R9IHV0</accession>
<dbReference type="AlphaFoldDB" id="A0A5R9IHV0"/>
<evidence type="ECO:0000259" key="2">
    <source>
        <dbReference type="Pfam" id="PF13439"/>
    </source>
</evidence>
<dbReference type="Proteomes" id="UP000307790">
    <property type="component" value="Unassembled WGS sequence"/>
</dbReference>
<dbReference type="PANTHER" id="PTHR45947">
    <property type="entry name" value="SULFOQUINOVOSYL TRANSFERASE SQD2"/>
    <property type="match status" value="1"/>
</dbReference>
<dbReference type="InterPro" id="IPR050194">
    <property type="entry name" value="Glycosyltransferase_grp1"/>
</dbReference>
<dbReference type="InterPro" id="IPR001296">
    <property type="entry name" value="Glyco_trans_1"/>
</dbReference>
<dbReference type="InterPro" id="IPR028098">
    <property type="entry name" value="Glyco_trans_4-like_N"/>
</dbReference>
<organism evidence="3 4">
    <name type="scientific">Thalassotalea litorea</name>
    <dbReference type="NCBI Taxonomy" id="2020715"/>
    <lineage>
        <taxon>Bacteria</taxon>
        <taxon>Pseudomonadati</taxon>
        <taxon>Pseudomonadota</taxon>
        <taxon>Gammaproteobacteria</taxon>
        <taxon>Alteromonadales</taxon>
        <taxon>Colwelliaceae</taxon>
        <taxon>Thalassotalea</taxon>
    </lineage>
</organism>
<feature type="domain" description="Glycosyl transferase family 1" evidence="1">
    <location>
        <begin position="195"/>
        <end position="336"/>
    </location>
</feature>
<evidence type="ECO:0000259" key="1">
    <source>
        <dbReference type="Pfam" id="PF00534"/>
    </source>
</evidence>
<evidence type="ECO:0000313" key="3">
    <source>
        <dbReference type="EMBL" id="TLU65095.1"/>
    </source>
</evidence>
<dbReference type="EMBL" id="VCBC01000008">
    <property type="protein sequence ID" value="TLU65095.1"/>
    <property type="molecule type" value="Genomic_DNA"/>
</dbReference>
<keyword evidence="4" id="KW-1185">Reference proteome</keyword>
<dbReference type="Pfam" id="PF00534">
    <property type="entry name" value="Glycos_transf_1"/>
    <property type="match status" value="1"/>
</dbReference>
<protein>
    <submittedName>
        <fullName evidence="3">Glycosyltransferase family 1 protein</fullName>
    </submittedName>
</protein>
<dbReference type="PANTHER" id="PTHR45947:SF3">
    <property type="entry name" value="SULFOQUINOVOSYL TRANSFERASE SQD2"/>
    <property type="match status" value="1"/>
</dbReference>
<sequence length="374" mass="42203">MNQLNVLHVITNFAAGGIEKWLIDFENVCNKHYLGKLNCEFLCIGGSTDAWDHQVSSKKIYSPNLKKGRLAFFLKLFSFARENRNTYSVIHIHPYRFSAFIAFVFKIAGCNNIVVHAHNDKRNLYRKYPLGKRLIYNAYGLVAKAMFRLSATVCVAASKDAAKDLFGTLSSSKTQIIYCGVQLSDHRSESSRHALMAELNVAENDHVFITVGSLTTQKNHLFLIEEFAKAAQNNHALKLLVIGEGSLRVALERKIQQLQMNEKVILLGNRLDIQSIMQNVAHTFVFPSLYEGLGLAFIEAQFSGLPSIISNTIPYEADTETSLVNRIALEPNVWRDQIVLAERLQVSQKRVLGSNRKFSVEESVRNFKSLYVSL</sequence>
<proteinExistence type="predicted"/>
<dbReference type="Gene3D" id="3.40.50.2000">
    <property type="entry name" value="Glycogen Phosphorylase B"/>
    <property type="match status" value="2"/>
</dbReference>
<dbReference type="RefSeq" id="WP_138319765.1">
    <property type="nucleotide sequence ID" value="NZ_VCBC01000008.1"/>
</dbReference>
<name>A0A5R9IHV0_9GAMM</name>
<dbReference type="Pfam" id="PF13439">
    <property type="entry name" value="Glyco_transf_4"/>
    <property type="match status" value="1"/>
</dbReference>
<keyword evidence="3" id="KW-0808">Transferase</keyword>
<dbReference type="OrthoDB" id="5906768at2"/>
<comment type="caution">
    <text evidence="3">The sequence shown here is derived from an EMBL/GenBank/DDBJ whole genome shotgun (WGS) entry which is preliminary data.</text>
</comment>
<reference evidence="3 4" key="1">
    <citation type="submission" date="2019-05" db="EMBL/GenBank/DDBJ databases">
        <title>Genome sequences of Thalassotalea litorea 1K03283.</title>
        <authorList>
            <person name="Zhang D."/>
        </authorList>
    </citation>
    <scope>NUCLEOTIDE SEQUENCE [LARGE SCALE GENOMIC DNA]</scope>
    <source>
        <strain evidence="3 4">MCCC 1K03283</strain>
    </source>
</reference>
<dbReference type="GO" id="GO:0016757">
    <property type="term" value="F:glycosyltransferase activity"/>
    <property type="evidence" value="ECO:0007669"/>
    <property type="project" value="InterPro"/>
</dbReference>
<gene>
    <name evidence="3" type="ORF">FE810_09215</name>
</gene>
<evidence type="ECO:0000313" key="4">
    <source>
        <dbReference type="Proteomes" id="UP000307790"/>
    </source>
</evidence>